<comment type="caution">
    <text evidence="1">The sequence shown here is derived from an EMBL/GenBank/DDBJ whole genome shotgun (WGS) entry which is preliminary data.</text>
</comment>
<dbReference type="RefSeq" id="WP_189410321.1">
    <property type="nucleotide sequence ID" value="NZ_BMYJ01000002.1"/>
</dbReference>
<dbReference type="GO" id="GO:0006284">
    <property type="term" value="P:base-excision repair"/>
    <property type="evidence" value="ECO:0007669"/>
    <property type="project" value="InterPro"/>
</dbReference>
<evidence type="ECO:0008006" key="3">
    <source>
        <dbReference type="Google" id="ProtNLM"/>
    </source>
</evidence>
<dbReference type="Gene3D" id="1.10.340.30">
    <property type="entry name" value="Hypothetical protein, domain 2"/>
    <property type="match status" value="1"/>
</dbReference>
<dbReference type="InterPro" id="IPR011257">
    <property type="entry name" value="DNA_glycosylase"/>
</dbReference>
<protein>
    <recommendedName>
        <fullName evidence="3">3-methyladenine DNA glycosylase</fullName>
    </recommendedName>
</protein>
<dbReference type="Pfam" id="PF03352">
    <property type="entry name" value="Adenine_glyco"/>
    <property type="match status" value="1"/>
</dbReference>
<dbReference type="PANTHER" id="PTHR30037">
    <property type="entry name" value="DNA-3-METHYLADENINE GLYCOSYLASE 1"/>
    <property type="match status" value="1"/>
</dbReference>
<dbReference type="GO" id="GO:0008725">
    <property type="term" value="F:DNA-3-methyladenine glycosylase activity"/>
    <property type="evidence" value="ECO:0007669"/>
    <property type="project" value="InterPro"/>
</dbReference>
<dbReference type="InterPro" id="IPR005019">
    <property type="entry name" value="Adenine_glyco"/>
</dbReference>
<evidence type="ECO:0000313" key="2">
    <source>
        <dbReference type="Proteomes" id="UP000638981"/>
    </source>
</evidence>
<gene>
    <name evidence="1" type="ORF">GCM10007315_07910</name>
</gene>
<dbReference type="AlphaFoldDB" id="A0A918TJ42"/>
<proteinExistence type="predicted"/>
<sequence length="220" mass="23233">MRDFAEIEAIAVGRKGAGMLEGLIQPVAVEELAAKPLSVWLEAMAKAIFQAGFSWSVIDAKWPGVQAAFAGFDPGKLALWHDDDMARLLADPGIVRNGAKISAVLENAVFLMALQGETGDAAGHLAHWPGADQAGFLALLGKRGARLGGNTGQRVCRMVGRDSYVLSDDVVKRLVIEGVIEGPPSSAKAMGRVQAAFNLWADQSGRSLAQISQILAQSVD</sequence>
<dbReference type="PANTHER" id="PTHR30037:SF3">
    <property type="entry name" value="BLR0857 PROTEIN"/>
    <property type="match status" value="1"/>
</dbReference>
<reference evidence="1" key="1">
    <citation type="journal article" date="2014" name="Int. J. Syst. Evol. Microbiol.">
        <title>Complete genome sequence of Corynebacterium casei LMG S-19264T (=DSM 44701T), isolated from a smear-ripened cheese.</title>
        <authorList>
            <consortium name="US DOE Joint Genome Institute (JGI-PGF)"/>
            <person name="Walter F."/>
            <person name="Albersmeier A."/>
            <person name="Kalinowski J."/>
            <person name="Ruckert C."/>
        </authorList>
    </citation>
    <scope>NUCLEOTIDE SEQUENCE</scope>
    <source>
        <strain evidence="1">KCTC 23310</strain>
    </source>
</reference>
<accession>A0A918TJ42</accession>
<dbReference type="InterPro" id="IPR052891">
    <property type="entry name" value="DNA-3mA_glycosylase"/>
</dbReference>
<keyword evidence="2" id="KW-1185">Reference proteome</keyword>
<reference evidence="1" key="2">
    <citation type="submission" date="2020-09" db="EMBL/GenBank/DDBJ databases">
        <authorList>
            <person name="Sun Q."/>
            <person name="Kim S."/>
        </authorList>
    </citation>
    <scope>NUCLEOTIDE SEQUENCE</scope>
    <source>
        <strain evidence="1">KCTC 23310</strain>
    </source>
</reference>
<name>A0A918TJ42_9RHOB</name>
<organism evidence="1 2">
    <name type="scientific">Neogemmobacter tilapiae</name>
    <dbReference type="NCBI Taxonomy" id="875041"/>
    <lineage>
        <taxon>Bacteria</taxon>
        <taxon>Pseudomonadati</taxon>
        <taxon>Pseudomonadota</taxon>
        <taxon>Alphaproteobacteria</taxon>
        <taxon>Rhodobacterales</taxon>
        <taxon>Paracoccaceae</taxon>
        <taxon>Neogemmobacter</taxon>
    </lineage>
</organism>
<dbReference type="SUPFAM" id="SSF48150">
    <property type="entry name" value="DNA-glycosylase"/>
    <property type="match status" value="1"/>
</dbReference>
<dbReference type="EMBL" id="BMYJ01000002">
    <property type="protein sequence ID" value="GHC48332.1"/>
    <property type="molecule type" value="Genomic_DNA"/>
</dbReference>
<dbReference type="Proteomes" id="UP000638981">
    <property type="component" value="Unassembled WGS sequence"/>
</dbReference>
<evidence type="ECO:0000313" key="1">
    <source>
        <dbReference type="EMBL" id="GHC48332.1"/>
    </source>
</evidence>